<accession>A0A1F5WTX5</accession>
<name>A0A1F5WTX5_9BACT</name>
<dbReference type="Proteomes" id="UP000178425">
    <property type="component" value="Unassembled WGS sequence"/>
</dbReference>
<protein>
    <submittedName>
        <fullName evidence="1">Uncharacterized protein</fullName>
    </submittedName>
</protein>
<gene>
    <name evidence="1" type="ORF">A2W54_00935</name>
</gene>
<organism evidence="1 2">
    <name type="scientific">Candidatus Giovannonibacteria bacterium RIFCSPHIGHO2_02_43_13</name>
    <dbReference type="NCBI Taxonomy" id="1798330"/>
    <lineage>
        <taxon>Bacteria</taxon>
        <taxon>Candidatus Giovannoniibacteriota</taxon>
    </lineage>
</organism>
<comment type="caution">
    <text evidence="1">The sequence shown here is derived from an EMBL/GenBank/DDBJ whole genome shotgun (WGS) entry which is preliminary data.</text>
</comment>
<sequence>MKEAPQQEEMFEKDGNIVDGRRVPKYFRKLRRQLEISTEARHAKEKEKKLKEIKDSIIAKK</sequence>
<dbReference type="AlphaFoldDB" id="A0A1F5WTX5"/>
<dbReference type="EMBL" id="MFHI01000010">
    <property type="protein sequence ID" value="OGF79098.1"/>
    <property type="molecule type" value="Genomic_DNA"/>
</dbReference>
<proteinExistence type="predicted"/>
<reference evidence="1 2" key="1">
    <citation type="journal article" date="2016" name="Nat. Commun.">
        <title>Thousands of microbial genomes shed light on interconnected biogeochemical processes in an aquifer system.</title>
        <authorList>
            <person name="Anantharaman K."/>
            <person name="Brown C.T."/>
            <person name="Hug L.A."/>
            <person name="Sharon I."/>
            <person name="Castelle C.J."/>
            <person name="Probst A.J."/>
            <person name="Thomas B.C."/>
            <person name="Singh A."/>
            <person name="Wilkins M.J."/>
            <person name="Karaoz U."/>
            <person name="Brodie E.L."/>
            <person name="Williams K.H."/>
            <person name="Hubbard S.S."/>
            <person name="Banfield J.F."/>
        </authorList>
    </citation>
    <scope>NUCLEOTIDE SEQUENCE [LARGE SCALE GENOMIC DNA]</scope>
</reference>
<evidence type="ECO:0000313" key="1">
    <source>
        <dbReference type="EMBL" id="OGF79098.1"/>
    </source>
</evidence>
<evidence type="ECO:0000313" key="2">
    <source>
        <dbReference type="Proteomes" id="UP000178425"/>
    </source>
</evidence>